<proteinExistence type="predicted"/>
<evidence type="ECO:0000313" key="2">
    <source>
        <dbReference type="EMBL" id="GBO44539.1"/>
    </source>
</evidence>
<sequence>MVPQCRLPMSAVNMNRFTIAELADIHFVYALANANGHAAVRFIRKDFYLGPYQMFPQVHQNLYEHESFTVSTQDISFFLRLWVGHGEPLTWPPRSPDLSLLVFFLSRVA</sequence>
<gene>
    <name evidence="2" type="ORF">AVEN_17301_1</name>
    <name evidence="1" type="ORF">AVEN_2064_1</name>
</gene>
<evidence type="ECO:0000313" key="3">
    <source>
        <dbReference type="Proteomes" id="UP000499080"/>
    </source>
</evidence>
<dbReference type="Proteomes" id="UP000499080">
    <property type="component" value="Unassembled WGS sequence"/>
</dbReference>
<reference evidence="1 3" key="1">
    <citation type="journal article" date="2019" name="Sci. Rep.">
        <title>Orb-weaving spider Araneus ventricosus genome elucidates the spidroin gene catalogue.</title>
        <authorList>
            <person name="Kono N."/>
            <person name="Nakamura H."/>
            <person name="Ohtoshi R."/>
            <person name="Moran D.A.P."/>
            <person name="Shinohara A."/>
            <person name="Yoshida Y."/>
            <person name="Fujiwara M."/>
            <person name="Mori M."/>
            <person name="Tomita M."/>
            <person name="Arakawa K."/>
        </authorList>
    </citation>
    <scope>NUCLEOTIDE SEQUENCE [LARGE SCALE GENOMIC DNA]</scope>
</reference>
<accession>A0A4Y2X4B2</accession>
<keyword evidence="3" id="KW-1185">Reference proteome</keyword>
<dbReference type="OrthoDB" id="6472853at2759"/>
<name>A0A4Y2X4B2_ARAVE</name>
<dbReference type="EMBL" id="BGPR01071303">
    <property type="protein sequence ID" value="GBO44535.1"/>
    <property type="molecule type" value="Genomic_DNA"/>
</dbReference>
<comment type="caution">
    <text evidence="1">The sequence shown here is derived from an EMBL/GenBank/DDBJ whole genome shotgun (WGS) entry which is preliminary data.</text>
</comment>
<evidence type="ECO:0000313" key="1">
    <source>
        <dbReference type="EMBL" id="GBO44535.1"/>
    </source>
</evidence>
<protein>
    <submittedName>
        <fullName evidence="1">Uncharacterized protein</fullName>
    </submittedName>
</protein>
<organism evidence="1 3">
    <name type="scientific">Araneus ventricosus</name>
    <name type="common">Orbweaver spider</name>
    <name type="synonym">Epeira ventricosa</name>
    <dbReference type="NCBI Taxonomy" id="182803"/>
    <lineage>
        <taxon>Eukaryota</taxon>
        <taxon>Metazoa</taxon>
        <taxon>Ecdysozoa</taxon>
        <taxon>Arthropoda</taxon>
        <taxon>Chelicerata</taxon>
        <taxon>Arachnida</taxon>
        <taxon>Araneae</taxon>
        <taxon>Araneomorphae</taxon>
        <taxon>Entelegynae</taxon>
        <taxon>Araneoidea</taxon>
        <taxon>Araneidae</taxon>
        <taxon>Araneus</taxon>
    </lineage>
</organism>
<dbReference type="EMBL" id="BGPR01071306">
    <property type="protein sequence ID" value="GBO44539.1"/>
    <property type="molecule type" value="Genomic_DNA"/>
</dbReference>
<dbReference type="AlphaFoldDB" id="A0A4Y2X4B2"/>